<dbReference type="InterPro" id="IPR012341">
    <property type="entry name" value="6hp_glycosidase-like_sf"/>
</dbReference>
<name>A0ABW4JI03_9BACL</name>
<organism evidence="2 3">
    <name type="scientific">Alicyclobacillus fodiniaquatilis</name>
    <dbReference type="NCBI Taxonomy" id="1661150"/>
    <lineage>
        <taxon>Bacteria</taxon>
        <taxon>Bacillati</taxon>
        <taxon>Bacillota</taxon>
        <taxon>Bacilli</taxon>
        <taxon>Bacillales</taxon>
        <taxon>Alicyclobacillaceae</taxon>
        <taxon>Alicyclobacillus</taxon>
    </lineage>
</organism>
<dbReference type="InterPro" id="IPR008928">
    <property type="entry name" value="6-hairpin_glycosidase_sf"/>
</dbReference>
<dbReference type="Pfam" id="PF17389">
    <property type="entry name" value="Bac_rhamnosid6H"/>
    <property type="match status" value="1"/>
</dbReference>
<gene>
    <name evidence="2" type="ORF">ACFSB2_12725</name>
</gene>
<dbReference type="Proteomes" id="UP001597079">
    <property type="component" value="Unassembled WGS sequence"/>
</dbReference>
<comment type="caution">
    <text evidence="2">The sequence shown here is derived from an EMBL/GenBank/DDBJ whole genome shotgun (WGS) entry which is preliminary data.</text>
</comment>
<dbReference type="RefSeq" id="WP_377943439.1">
    <property type="nucleotide sequence ID" value="NZ_JBHUCX010000029.1"/>
</dbReference>
<sequence>MGTYKEKNHQLTDPYVTAGNRVYVIGAQNGLFPDEGGHIAGEMAGVWNHPIKLLDGFFVGIRDEAGTRWPTAKAFRTYSFYTEHHYDEAGFQLVRRQFVPDNEELAFITFEVVNQTATPLQLDLIFAVKSDLRPGWLGEETDGQDVVAVRENSLVFNDSANPWSVAVCSDLDAQQTESSSLGCPFETKGNGAFGALILPLTCEAGQTATVTVCIAGSLTDSDRATERVKDGLNRYESLWQAKQQRYEELDNTSKVTVPNADLNDTVRWVKFNTDWLVRDVPAIGNGLGAGLPEYPWWFGCDNGYALQGVLAAGAFSVAEDTLRLLASVSARENGNGRIIHEVSTTDVVFNPGNTQETPQFCMTVWETFKWTGNLEFLREMYPAVQKAIEWTISMAPDGNDLAVGYGIMEVENLNAKLIDTAVYTEQAFEAYAQMSTLLGYEDVATQMRERAEKLREEILNRFWLADEGLYADVLVDSQGMNQHLYLWADRQDKEGRHRAAEEYRSLIDKDAHGERPFLLKNWVISTPVETGIAPKAQAEQLLARMRTPEFKGSAGLYLSGIDQTHMMTISTSVQAVAECRYGHVDEAVEWLEQLAATRDLRVPGSISEMSPDYGCFVQAWTIYGAMVPIVRHMFGVDPLAHKQCCSIDVCMPKTWNTAKLERLRVGENDICLQYERVGDEEQLTIRTTLDWTFQFARPVTVLQQAGLQTPVSDLQISAGETVTVRFG</sequence>
<keyword evidence="3" id="KW-1185">Reference proteome</keyword>
<evidence type="ECO:0000259" key="1">
    <source>
        <dbReference type="Pfam" id="PF17389"/>
    </source>
</evidence>
<feature type="domain" description="Alpha-L-rhamnosidase six-hairpin glycosidase" evidence="1">
    <location>
        <begin position="357"/>
        <end position="487"/>
    </location>
</feature>
<evidence type="ECO:0000313" key="2">
    <source>
        <dbReference type="EMBL" id="MFD1675559.1"/>
    </source>
</evidence>
<dbReference type="EMBL" id="JBHUCX010000029">
    <property type="protein sequence ID" value="MFD1675559.1"/>
    <property type="molecule type" value="Genomic_DNA"/>
</dbReference>
<proteinExistence type="predicted"/>
<reference evidence="3" key="1">
    <citation type="journal article" date="2019" name="Int. J. Syst. Evol. Microbiol.">
        <title>The Global Catalogue of Microorganisms (GCM) 10K type strain sequencing project: providing services to taxonomists for standard genome sequencing and annotation.</title>
        <authorList>
            <consortium name="The Broad Institute Genomics Platform"/>
            <consortium name="The Broad Institute Genome Sequencing Center for Infectious Disease"/>
            <person name="Wu L."/>
            <person name="Ma J."/>
        </authorList>
    </citation>
    <scope>NUCLEOTIDE SEQUENCE [LARGE SCALE GENOMIC DNA]</scope>
    <source>
        <strain evidence="3">CGMCC 1.12286</strain>
    </source>
</reference>
<dbReference type="Gene3D" id="1.50.10.10">
    <property type="match status" value="1"/>
</dbReference>
<dbReference type="InterPro" id="IPR035396">
    <property type="entry name" value="Bac_rhamnosid6H"/>
</dbReference>
<evidence type="ECO:0000313" key="3">
    <source>
        <dbReference type="Proteomes" id="UP001597079"/>
    </source>
</evidence>
<accession>A0ABW4JI03</accession>
<protein>
    <submittedName>
        <fullName evidence="2">Amylo-alpha-1,6-glucosidase</fullName>
    </submittedName>
</protein>
<dbReference type="SUPFAM" id="SSF48208">
    <property type="entry name" value="Six-hairpin glycosidases"/>
    <property type="match status" value="1"/>
</dbReference>